<dbReference type="InParanoid" id="F8Q7J8"/>
<dbReference type="STRING" id="936435.F8Q7J8"/>
<dbReference type="EMBL" id="GL945485">
    <property type="protein sequence ID" value="EGN95536.1"/>
    <property type="molecule type" value="Genomic_DNA"/>
</dbReference>
<gene>
    <name evidence="2" type="ORF">SERLA73DRAFT_60621</name>
</gene>
<evidence type="ECO:0000313" key="2">
    <source>
        <dbReference type="EMBL" id="EGN95536.1"/>
    </source>
</evidence>
<organism evidence="3">
    <name type="scientific">Serpula lacrymans var. lacrymans (strain S7.3)</name>
    <name type="common">Dry rot fungus</name>
    <dbReference type="NCBI Taxonomy" id="936435"/>
    <lineage>
        <taxon>Eukaryota</taxon>
        <taxon>Fungi</taxon>
        <taxon>Dikarya</taxon>
        <taxon>Basidiomycota</taxon>
        <taxon>Agaricomycotina</taxon>
        <taxon>Agaricomycetes</taxon>
        <taxon>Agaricomycetidae</taxon>
        <taxon>Boletales</taxon>
        <taxon>Coniophorineae</taxon>
        <taxon>Serpulaceae</taxon>
        <taxon>Serpula</taxon>
    </lineage>
</organism>
<accession>F8Q7J8</accession>
<evidence type="ECO:0000313" key="3">
    <source>
        <dbReference type="Proteomes" id="UP000008063"/>
    </source>
</evidence>
<protein>
    <recommendedName>
        <fullName evidence="1">Thioredoxin domain-containing protein</fullName>
    </recommendedName>
</protein>
<dbReference type="PANTHER" id="PTHR45663:SF11">
    <property type="entry name" value="GEO12009P1"/>
    <property type="match status" value="1"/>
</dbReference>
<evidence type="ECO:0000259" key="1">
    <source>
        <dbReference type="Pfam" id="PF00085"/>
    </source>
</evidence>
<dbReference type="HOGENOM" id="CLU_090389_22_1_1"/>
<dbReference type="GO" id="GO:0005737">
    <property type="term" value="C:cytoplasm"/>
    <property type="evidence" value="ECO:0007669"/>
    <property type="project" value="TreeGrafter"/>
</dbReference>
<dbReference type="Pfam" id="PF00085">
    <property type="entry name" value="Thioredoxin"/>
    <property type="match status" value="1"/>
</dbReference>
<dbReference type="GO" id="GO:0015035">
    <property type="term" value="F:protein-disulfide reductase activity"/>
    <property type="evidence" value="ECO:0007669"/>
    <property type="project" value="TreeGrafter"/>
</dbReference>
<dbReference type="SUPFAM" id="SSF52833">
    <property type="entry name" value="Thioredoxin-like"/>
    <property type="match status" value="1"/>
</dbReference>
<dbReference type="Gene3D" id="3.40.30.10">
    <property type="entry name" value="Glutaredoxin"/>
    <property type="match status" value="1"/>
</dbReference>
<dbReference type="InterPro" id="IPR036249">
    <property type="entry name" value="Thioredoxin-like_sf"/>
</dbReference>
<proteinExistence type="predicted"/>
<feature type="domain" description="Thioredoxin" evidence="1">
    <location>
        <begin position="1"/>
        <end position="74"/>
    </location>
</feature>
<keyword evidence="3" id="KW-1185">Reference proteome</keyword>
<dbReference type="AlphaFoldDB" id="F8Q7J8"/>
<dbReference type="CDD" id="cd02947">
    <property type="entry name" value="TRX_family"/>
    <property type="match status" value="1"/>
</dbReference>
<dbReference type="Proteomes" id="UP000008063">
    <property type="component" value="Unassembled WGS sequence"/>
</dbReference>
<dbReference type="OrthoDB" id="2121326at2759"/>
<dbReference type="PANTHER" id="PTHR45663">
    <property type="entry name" value="GEO12009P1"/>
    <property type="match status" value="1"/>
</dbReference>
<dbReference type="OMA" id="RMFAPTY"/>
<name>F8Q7J8_SERL3</name>
<dbReference type="InterPro" id="IPR013766">
    <property type="entry name" value="Thioredoxin_domain"/>
</dbReference>
<reference evidence="3" key="1">
    <citation type="journal article" date="2011" name="Science">
        <title>The plant cell wall-decomposing machinery underlies the functional diversity of forest fungi.</title>
        <authorList>
            <person name="Eastwood D.C."/>
            <person name="Floudas D."/>
            <person name="Binder M."/>
            <person name="Majcherczyk A."/>
            <person name="Schneider P."/>
            <person name="Aerts A."/>
            <person name="Asiegbu F.O."/>
            <person name="Baker S.E."/>
            <person name="Barry K."/>
            <person name="Bendiksby M."/>
            <person name="Blumentritt M."/>
            <person name="Coutinho P.M."/>
            <person name="Cullen D."/>
            <person name="de Vries R.P."/>
            <person name="Gathman A."/>
            <person name="Goodell B."/>
            <person name="Henrissat B."/>
            <person name="Ihrmark K."/>
            <person name="Kauserud H."/>
            <person name="Kohler A."/>
            <person name="LaButti K."/>
            <person name="Lapidus A."/>
            <person name="Lavin J.L."/>
            <person name="Lee Y.-H."/>
            <person name="Lindquist E."/>
            <person name="Lilly W."/>
            <person name="Lucas S."/>
            <person name="Morin E."/>
            <person name="Murat C."/>
            <person name="Oguiza J.A."/>
            <person name="Park J."/>
            <person name="Pisabarro A.G."/>
            <person name="Riley R."/>
            <person name="Rosling A."/>
            <person name="Salamov A."/>
            <person name="Schmidt O."/>
            <person name="Schmutz J."/>
            <person name="Skrede I."/>
            <person name="Stenlid J."/>
            <person name="Wiebenga A."/>
            <person name="Xie X."/>
            <person name="Kuees U."/>
            <person name="Hibbett D.S."/>
            <person name="Hoffmeister D."/>
            <person name="Hoegberg N."/>
            <person name="Martin F."/>
            <person name="Grigoriev I.V."/>
            <person name="Watkinson S.C."/>
        </authorList>
    </citation>
    <scope>NUCLEOTIDE SEQUENCE [LARGE SCALE GENOMIC DNA]</scope>
    <source>
        <strain evidence="3">strain S7.3</strain>
    </source>
</reference>
<sequence>MISPILERLASDAKVKTGSGKSLDLVTVNTDEEFDLVERYRIRSLPTVIAFKDGQSANQFIGALNEAGIRKFLETI</sequence>